<proteinExistence type="predicted"/>
<comment type="caution">
    <text evidence="1">The sequence shown here is derived from an EMBL/GenBank/DDBJ whole genome shotgun (WGS) entry which is preliminary data.</text>
</comment>
<dbReference type="Proteomes" id="UP000664534">
    <property type="component" value="Unassembled WGS sequence"/>
</dbReference>
<dbReference type="AlphaFoldDB" id="A0A8H3G617"/>
<dbReference type="EMBL" id="CAJPDT010000094">
    <property type="protein sequence ID" value="CAF9936826.1"/>
    <property type="molecule type" value="Genomic_DNA"/>
</dbReference>
<dbReference type="InterPro" id="IPR029063">
    <property type="entry name" value="SAM-dependent_MTases_sf"/>
</dbReference>
<evidence type="ECO:0000313" key="2">
    <source>
        <dbReference type="Proteomes" id="UP000664534"/>
    </source>
</evidence>
<evidence type="ECO:0000313" key="1">
    <source>
        <dbReference type="EMBL" id="CAF9936826.1"/>
    </source>
</evidence>
<accession>A0A8H3G617</accession>
<organism evidence="1 2">
    <name type="scientific">Imshaugia aleurites</name>
    <dbReference type="NCBI Taxonomy" id="172621"/>
    <lineage>
        <taxon>Eukaryota</taxon>
        <taxon>Fungi</taxon>
        <taxon>Dikarya</taxon>
        <taxon>Ascomycota</taxon>
        <taxon>Pezizomycotina</taxon>
        <taxon>Lecanoromycetes</taxon>
        <taxon>OSLEUM clade</taxon>
        <taxon>Lecanoromycetidae</taxon>
        <taxon>Lecanorales</taxon>
        <taxon>Lecanorineae</taxon>
        <taxon>Parmeliaceae</taxon>
        <taxon>Imshaugia</taxon>
    </lineage>
</organism>
<sequence length="229" mass="25634">MTTTAGDHIWLTDLAKILPSSVHLDGFDIDPSQAAPKAWLPANVAVHGLDCLQPFPKNLQEQYDIVHIQLFILAIANRDPEPIVKNMISLLSGYITWGEYDYKTWQVISTRPEPPHELDALASYVGTLGNTRSTSWTADHWPARLPQMFTNAGLIDIIEDRHPFPMESIPSQLDVSMVVTTEFTYNVLDNLGGGQGDIARDMIQKISLDRQNTGVNYDRLTVVGRKPLR</sequence>
<protein>
    <submittedName>
        <fullName evidence="1">Uncharacterized protein</fullName>
    </submittedName>
</protein>
<name>A0A8H3G617_9LECA</name>
<dbReference type="OrthoDB" id="184880at2759"/>
<keyword evidence="2" id="KW-1185">Reference proteome</keyword>
<gene>
    <name evidence="1" type="ORF">IMSHALPRED_010915</name>
</gene>
<dbReference type="SUPFAM" id="SSF53335">
    <property type="entry name" value="S-adenosyl-L-methionine-dependent methyltransferases"/>
    <property type="match status" value="1"/>
</dbReference>
<reference evidence="1" key="1">
    <citation type="submission" date="2021-03" db="EMBL/GenBank/DDBJ databases">
        <authorList>
            <person name="Tagirdzhanova G."/>
        </authorList>
    </citation>
    <scope>NUCLEOTIDE SEQUENCE</scope>
</reference>